<keyword evidence="3" id="KW-1185">Reference proteome</keyword>
<gene>
    <name evidence="2" type="ORF">ODALV1_LOCUS25005</name>
</gene>
<comment type="caution">
    <text evidence="2">The sequence shown here is derived from an EMBL/GenBank/DDBJ whole genome shotgun (WGS) entry which is preliminary data.</text>
</comment>
<evidence type="ECO:0000256" key="1">
    <source>
        <dbReference type="SAM" id="MobiDB-lite"/>
    </source>
</evidence>
<sequence>MSGMTTAEAARSELVTCQISQKTQFGGAAQHQPAVTPARARSPVPAEEDHPQMQLDEFVRINIPIPPPNTTSRAGLNPFLSTFEENLKMEEFSIHLHVVELDAPSSNIDFDVL</sequence>
<reference evidence="2 3" key="1">
    <citation type="submission" date="2024-08" db="EMBL/GenBank/DDBJ databases">
        <authorList>
            <person name="Cucini C."/>
            <person name="Frati F."/>
        </authorList>
    </citation>
    <scope>NUCLEOTIDE SEQUENCE [LARGE SCALE GENOMIC DNA]</scope>
</reference>
<name>A0ABP1RQN1_9HEXA</name>
<organism evidence="2 3">
    <name type="scientific">Orchesella dallaii</name>
    <dbReference type="NCBI Taxonomy" id="48710"/>
    <lineage>
        <taxon>Eukaryota</taxon>
        <taxon>Metazoa</taxon>
        <taxon>Ecdysozoa</taxon>
        <taxon>Arthropoda</taxon>
        <taxon>Hexapoda</taxon>
        <taxon>Collembola</taxon>
        <taxon>Entomobryomorpha</taxon>
        <taxon>Entomobryoidea</taxon>
        <taxon>Orchesellidae</taxon>
        <taxon>Orchesellinae</taxon>
        <taxon>Orchesella</taxon>
    </lineage>
</organism>
<proteinExistence type="predicted"/>
<feature type="region of interest" description="Disordered" evidence="1">
    <location>
        <begin position="25"/>
        <end position="49"/>
    </location>
</feature>
<dbReference type="EMBL" id="CAXLJM020000099">
    <property type="protein sequence ID" value="CAL8133303.1"/>
    <property type="molecule type" value="Genomic_DNA"/>
</dbReference>
<evidence type="ECO:0000313" key="3">
    <source>
        <dbReference type="Proteomes" id="UP001642540"/>
    </source>
</evidence>
<evidence type="ECO:0000313" key="2">
    <source>
        <dbReference type="EMBL" id="CAL8133303.1"/>
    </source>
</evidence>
<accession>A0ABP1RQN1</accession>
<dbReference type="Proteomes" id="UP001642540">
    <property type="component" value="Unassembled WGS sequence"/>
</dbReference>
<protein>
    <submittedName>
        <fullName evidence="2">Uncharacterized protein</fullName>
    </submittedName>
</protein>